<gene>
    <name evidence="2" type="ORF">CSQ87_00710</name>
</gene>
<dbReference type="OrthoDB" id="3226099at2"/>
<dbReference type="PANTHER" id="PTHR22916:SF3">
    <property type="entry name" value="UDP-GLCNAC:BETAGAL BETA-1,3-N-ACETYLGLUCOSAMINYLTRANSFERASE-LIKE PROTEIN 1"/>
    <property type="match status" value="1"/>
</dbReference>
<sequence length="365" mass="42287">MRSMPINVSATDAVPNGSPKVFVSFLIPVYNSERELPKTLDSIVAQDDGTIEIICVNDGSKDGSGRVLEEYAGRYPFIHVITQENQGITCARNAALAQATGEWLCFVDNDDIVAEDAVRVFHRTAEPDLDIVYYDYEKFTTDLPDQSGNHIGETRVFQGDDIAKLQSDCINRFRDNVPLVPHKSMPTPWAKIYRHAFVTDHGLRFRPDVKHEEDIVFNFELLSYCTKAKKVDYVSYYYRWSVNSESHRYRPQILENIHHTLKAYRSIVDDRYAGRADIEELYRYRVLWELLYCVVLGPIHPLNPKSYRERKAQFRDLLATPVFAGVFDHVRTTRFEPKQSVLATLIRLRWFWVLNQLGRVMTKAR</sequence>
<evidence type="ECO:0000313" key="3">
    <source>
        <dbReference type="Proteomes" id="UP000231451"/>
    </source>
</evidence>
<feature type="domain" description="Glycosyltransferase 2-like" evidence="1">
    <location>
        <begin position="24"/>
        <end position="142"/>
    </location>
</feature>
<dbReference type="GO" id="GO:0016758">
    <property type="term" value="F:hexosyltransferase activity"/>
    <property type="evidence" value="ECO:0007669"/>
    <property type="project" value="UniProtKB-ARBA"/>
</dbReference>
<dbReference type="CDD" id="cd00761">
    <property type="entry name" value="Glyco_tranf_GTA_type"/>
    <property type="match status" value="1"/>
</dbReference>
<protein>
    <recommendedName>
        <fullName evidence="1">Glycosyltransferase 2-like domain-containing protein</fullName>
    </recommendedName>
</protein>
<comment type="caution">
    <text evidence="2">The sequence shown here is derived from an EMBL/GenBank/DDBJ whole genome shotgun (WGS) entry which is preliminary data.</text>
</comment>
<dbReference type="AlphaFoldDB" id="A0A2M9HH27"/>
<evidence type="ECO:0000313" key="2">
    <source>
        <dbReference type="EMBL" id="PJM76093.1"/>
    </source>
</evidence>
<dbReference type="InterPro" id="IPR001173">
    <property type="entry name" value="Glyco_trans_2-like"/>
</dbReference>
<reference evidence="2 3" key="1">
    <citation type="submission" date="2017-10" db="EMBL/GenBank/DDBJ databases">
        <title>Draft genome sequences of strains TRE 1, TRE 9, TRE H and TRI 7, isolated from tamarins, belonging to four potential novel Bifidobacterium species.</title>
        <authorList>
            <person name="Mattarelli P."/>
            <person name="Modesto M."/>
            <person name="Puglisi E."/>
            <person name="Morelli L."/>
            <person name="Spezio C."/>
            <person name="Bonetti A."/>
            <person name="Sandri C."/>
        </authorList>
    </citation>
    <scope>NUCLEOTIDE SEQUENCE [LARGE SCALE GENOMIC DNA]</scope>
    <source>
        <strain evidence="3">TRI7</strain>
    </source>
</reference>
<organism evidence="2 3">
    <name type="scientific">Bifidobacterium simiarum</name>
    <dbReference type="NCBI Taxonomy" id="2045441"/>
    <lineage>
        <taxon>Bacteria</taxon>
        <taxon>Bacillati</taxon>
        <taxon>Actinomycetota</taxon>
        <taxon>Actinomycetes</taxon>
        <taxon>Bifidobacteriales</taxon>
        <taxon>Bifidobacteriaceae</taxon>
        <taxon>Bifidobacterium</taxon>
    </lineage>
</organism>
<dbReference type="InterPro" id="IPR029044">
    <property type="entry name" value="Nucleotide-diphossugar_trans"/>
</dbReference>
<accession>A0A2M9HH27</accession>
<keyword evidence="3" id="KW-1185">Reference proteome</keyword>
<dbReference type="Gene3D" id="3.90.550.10">
    <property type="entry name" value="Spore Coat Polysaccharide Biosynthesis Protein SpsA, Chain A"/>
    <property type="match status" value="1"/>
</dbReference>
<dbReference type="EMBL" id="PEBK01000001">
    <property type="protein sequence ID" value="PJM76093.1"/>
    <property type="molecule type" value="Genomic_DNA"/>
</dbReference>
<dbReference type="SUPFAM" id="SSF53448">
    <property type="entry name" value="Nucleotide-diphospho-sugar transferases"/>
    <property type="match status" value="1"/>
</dbReference>
<evidence type="ECO:0000259" key="1">
    <source>
        <dbReference type="Pfam" id="PF00535"/>
    </source>
</evidence>
<dbReference type="Pfam" id="PF00535">
    <property type="entry name" value="Glycos_transf_2"/>
    <property type="match status" value="1"/>
</dbReference>
<name>A0A2M9HH27_9BIFI</name>
<dbReference type="PANTHER" id="PTHR22916">
    <property type="entry name" value="GLYCOSYLTRANSFERASE"/>
    <property type="match status" value="1"/>
</dbReference>
<proteinExistence type="predicted"/>
<dbReference type="Proteomes" id="UP000231451">
    <property type="component" value="Unassembled WGS sequence"/>
</dbReference>